<name>A0AAV7R063_PLEWA</name>
<keyword evidence="3" id="KW-1185">Reference proteome</keyword>
<feature type="region of interest" description="Disordered" evidence="1">
    <location>
        <begin position="42"/>
        <end position="126"/>
    </location>
</feature>
<gene>
    <name evidence="2" type="ORF">NDU88_011810</name>
</gene>
<proteinExistence type="predicted"/>
<accession>A0AAV7R063</accession>
<organism evidence="2 3">
    <name type="scientific">Pleurodeles waltl</name>
    <name type="common">Iberian ribbed newt</name>
    <dbReference type="NCBI Taxonomy" id="8319"/>
    <lineage>
        <taxon>Eukaryota</taxon>
        <taxon>Metazoa</taxon>
        <taxon>Chordata</taxon>
        <taxon>Craniata</taxon>
        <taxon>Vertebrata</taxon>
        <taxon>Euteleostomi</taxon>
        <taxon>Amphibia</taxon>
        <taxon>Batrachia</taxon>
        <taxon>Caudata</taxon>
        <taxon>Salamandroidea</taxon>
        <taxon>Salamandridae</taxon>
        <taxon>Pleurodelinae</taxon>
        <taxon>Pleurodeles</taxon>
    </lineage>
</organism>
<reference evidence="2" key="1">
    <citation type="journal article" date="2022" name="bioRxiv">
        <title>Sequencing and chromosome-scale assembly of the giantPleurodeles waltlgenome.</title>
        <authorList>
            <person name="Brown T."/>
            <person name="Elewa A."/>
            <person name="Iarovenko S."/>
            <person name="Subramanian E."/>
            <person name="Araus A.J."/>
            <person name="Petzold A."/>
            <person name="Susuki M."/>
            <person name="Suzuki K.-i.T."/>
            <person name="Hayashi T."/>
            <person name="Toyoda A."/>
            <person name="Oliveira C."/>
            <person name="Osipova E."/>
            <person name="Leigh N.D."/>
            <person name="Simon A."/>
            <person name="Yun M.H."/>
        </authorList>
    </citation>
    <scope>NUCLEOTIDE SEQUENCE</scope>
    <source>
        <strain evidence="2">20211129_DDA</strain>
        <tissue evidence="2">Liver</tissue>
    </source>
</reference>
<evidence type="ECO:0000313" key="2">
    <source>
        <dbReference type="EMBL" id="KAJ1145524.1"/>
    </source>
</evidence>
<protein>
    <submittedName>
        <fullName evidence="2">Uncharacterized protein</fullName>
    </submittedName>
</protein>
<sequence length="126" mass="13460">MPPGPTSLGPLLSLTRSAGPLPMLPVAPPVRLRISDPLVLTARSGAPRRARQRALAQRRPTPPGPRAHRRAPGLLSRAPAISAHPLASQGVQEAVRRGHNTFSEARAAELAETRPLTPPSWPRPLQ</sequence>
<dbReference type="Proteomes" id="UP001066276">
    <property type="component" value="Chromosome 6"/>
</dbReference>
<evidence type="ECO:0000256" key="1">
    <source>
        <dbReference type="SAM" id="MobiDB-lite"/>
    </source>
</evidence>
<dbReference type="AlphaFoldDB" id="A0AAV7R063"/>
<comment type="caution">
    <text evidence="2">The sequence shown here is derived from an EMBL/GenBank/DDBJ whole genome shotgun (WGS) entry which is preliminary data.</text>
</comment>
<evidence type="ECO:0000313" key="3">
    <source>
        <dbReference type="Proteomes" id="UP001066276"/>
    </source>
</evidence>
<feature type="compositionally biased region" description="Pro residues" evidence="1">
    <location>
        <begin position="116"/>
        <end position="126"/>
    </location>
</feature>
<dbReference type="EMBL" id="JANPWB010000010">
    <property type="protein sequence ID" value="KAJ1145524.1"/>
    <property type="molecule type" value="Genomic_DNA"/>
</dbReference>